<dbReference type="Proteomes" id="UP001165960">
    <property type="component" value="Unassembled WGS sequence"/>
</dbReference>
<gene>
    <name evidence="1" type="ORF">DSO57_1021420</name>
</gene>
<evidence type="ECO:0000313" key="1">
    <source>
        <dbReference type="EMBL" id="KAJ9069162.1"/>
    </source>
</evidence>
<evidence type="ECO:0000313" key="2">
    <source>
        <dbReference type="Proteomes" id="UP001165960"/>
    </source>
</evidence>
<comment type="caution">
    <text evidence="1">The sequence shown here is derived from an EMBL/GenBank/DDBJ whole genome shotgun (WGS) entry which is preliminary data.</text>
</comment>
<reference evidence="1" key="1">
    <citation type="submission" date="2022-04" db="EMBL/GenBank/DDBJ databases">
        <title>Genome of the entomopathogenic fungus Entomophthora muscae.</title>
        <authorList>
            <person name="Elya C."/>
            <person name="Lovett B.R."/>
            <person name="Lee E."/>
            <person name="Macias A.M."/>
            <person name="Hajek A.E."/>
            <person name="De Bivort B.L."/>
            <person name="Kasson M.T."/>
            <person name="De Fine Licht H.H."/>
            <person name="Stajich J.E."/>
        </authorList>
    </citation>
    <scope>NUCLEOTIDE SEQUENCE</scope>
    <source>
        <strain evidence="1">Berkeley</strain>
    </source>
</reference>
<name>A0ACC2T3M4_9FUNG</name>
<protein>
    <submittedName>
        <fullName evidence="1">Uncharacterized protein</fullName>
    </submittedName>
</protein>
<proteinExistence type="predicted"/>
<dbReference type="EMBL" id="QTSX02003654">
    <property type="protein sequence ID" value="KAJ9069162.1"/>
    <property type="molecule type" value="Genomic_DNA"/>
</dbReference>
<accession>A0ACC2T3M4</accession>
<organism evidence="1 2">
    <name type="scientific">Entomophthora muscae</name>
    <dbReference type="NCBI Taxonomy" id="34485"/>
    <lineage>
        <taxon>Eukaryota</taxon>
        <taxon>Fungi</taxon>
        <taxon>Fungi incertae sedis</taxon>
        <taxon>Zoopagomycota</taxon>
        <taxon>Entomophthoromycotina</taxon>
        <taxon>Entomophthoromycetes</taxon>
        <taxon>Entomophthorales</taxon>
        <taxon>Entomophthoraceae</taxon>
        <taxon>Entomophthora</taxon>
    </lineage>
</organism>
<keyword evidence="2" id="KW-1185">Reference proteome</keyword>
<sequence length="181" mass="20060">MKRSKKLLSSQVVEKPLTSSSNGPSPTLDPDPTAKEPPEKEDSLMDPDASPECYLPDEEEVSKDLLYGFLAVNAITRRQAIRTKALTSREAIETVTIPYAEQLSHSSSEVTHESNIFKKLAQMLHSVQGLTTLETLKALKPELTSSLEAFLAQFKGLDVHKVKKLHLQIMKANMIAFISNL</sequence>